<proteinExistence type="inferred from homology"/>
<gene>
    <name evidence="6" type="ORF">FHS77_001954</name>
</gene>
<evidence type="ECO:0000256" key="2">
    <source>
        <dbReference type="ARBA" id="ARBA00022801"/>
    </source>
</evidence>
<dbReference type="Gene3D" id="1.10.439.10">
    <property type="entry name" value="Penicillin Amidohydrolase, domain 1"/>
    <property type="match status" value="1"/>
</dbReference>
<dbReference type="Gene3D" id="2.30.120.10">
    <property type="match status" value="1"/>
</dbReference>
<sequence length="778" mass="85464">MSGAINLAAARVKGLQDDVTINVDQWGVAHINAQNLHDLFFAQGWNAARDRLWQIDLARKRGLGLLARDFGPGYLEQDKAARLFLYRGDMQPEWQAYGEDSEEICTSFAQGINAYVDGCLSGENELPPEFTLLGTKPDHWAAEDVVRVRSHSLVMNATSELTRAKVMAAAGTELGAKLDLLRKQLVLGNVPQPVEGLDPAVVTDRVLRDFRLAVSPVNFSKERLAATLDEARFWTAVTPAGEIDRAPFEEGSNNWAISADKTATGRPILALDPHRTHVLPSIRYVVHLTMPGLDVIGAGEPMVPGISMGHNGTAAFGLTIFGADQEDIYVYDTKEGESDQYVYGDSFETVTTIADTIPVKGHPDQTVEYKFTRHGPVLYEDKANNRIFALRTVWMDAGMAPYMASLSVMRAKTYAHYVKALKGWGCPSVNHIYADTANTIAWKPSGATPIRDNWDGLLPVLGNGQYEWNGYLAPEAGPVAVNPSCGFVATANALNIPAEWTASNPAIGYEWADSSRQDTLYRELGRDEPITLADCVDLQVSTFSPIAARALKRLHAFFKADDAHEAWQILRDFDGNLVASSPASALFEVWFSKHLGKLVAKREGATLEVMALLMPFDSQNVVGWLEKTDVTAELTADIRESLSNAMAECRSFMGDDASQWSWGTIHKLELRHPLQSLTDSNWSMDSVPVGGSSSALNLANYRLSDFSVTSGPSVRMVIDVGTWDNSLFVNNPGQSGVPHSEHYGDLLKNWHQAKHVPLVYSREAVEKATTMQIRLTAQ</sequence>
<evidence type="ECO:0000313" key="6">
    <source>
        <dbReference type="EMBL" id="MBB6261399.1"/>
    </source>
</evidence>
<keyword evidence="5" id="KW-0479">Metal-binding</keyword>
<dbReference type="Gene3D" id="3.60.20.10">
    <property type="entry name" value="Glutamine Phosphoribosylpyrophosphate, subunit 1, domain 1"/>
    <property type="match status" value="1"/>
</dbReference>
<dbReference type="InterPro" id="IPR002692">
    <property type="entry name" value="S45"/>
</dbReference>
<comment type="similarity">
    <text evidence="1">Belongs to the peptidase S45 family.</text>
</comment>
<feature type="binding site" evidence="5">
    <location>
        <position position="324"/>
    </location>
    <ligand>
        <name>Ca(2+)</name>
        <dbReference type="ChEBI" id="CHEBI:29108"/>
    </ligand>
</feature>
<dbReference type="EMBL" id="JACIIU010000008">
    <property type="protein sequence ID" value="MBB6261399.1"/>
    <property type="molecule type" value="Genomic_DNA"/>
</dbReference>
<dbReference type="PANTHER" id="PTHR34218:SF4">
    <property type="entry name" value="ACYL-HOMOSERINE LACTONE ACYLASE QUIP"/>
    <property type="match status" value="1"/>
</dbReference>
<feature type="binding site" evidence="5">
    <location>
        <position position="160"/>
    </location>
    <ligand>
        <name>Ca(2+)</name>
        <dbReference type="ChEBI" id="CHEBI:29108"/>
    </ligand>
</feature>
<keyword evidence="7" id="KW-1185">Reference proteome</keyword>
<dbReference type="InterPro" id="IPR029055">
    <property type="entry name" value="Ntn_hydrolases_N"/>
</dbReference>
<keyword evidence="5" id="KW-0106">Calcium</keyword>
<accession>A0A841M0N5</accession>
<dbReference type="RefSeq" id="WP_184222725.1">
    <property type="nucleotide sequence ID" value="NZ_JACIIU010000008.1"/>
</dbReference>
<dbReference type="Gene3D" id="1.10.1400.10">
    <property type="match status" value="1"/>
</dbReference>
<dbReference type="PIRSF" id="PIRSF001227">
    <property type="entry name" value="Pen_acylase"/>
    <property type="match status" value="1"/>
</dbReference>
<organism evidence="6 7">
    <name type="scientific">Paenochrobactrum gallinarii</name>
    <dbReference type="NCBI Taxonomy" id="643673"/>
    <lineage>
        <taxon>Bacteria</taxon>
        <taxon>Pseudomonadati</taxon>
        <taxon>Pseudomonadota</taxon>
        <taxon>Alphaproteobacteria</taxon>
        <taxon>Hyphomicrobiales</taxon>
        <taxon>Brucellaceae</taxon>
        <taxon>Paenochrobactrum</taxon>
    </lineage>
</organism>
<dbReference type="GO" id="GO:0046872">
    <property type="term" value="F:metal ion binding"/>
    <property type="evidence" value="ECO:0007669"/>
    <property type="project" value="UniProtKB-KW"/>
</dbReference>
<dbReference type="GO" id="GO:0008953">
    <property type="term" value="F:penicillin amidase activity"/>
    <property type="evidence" value="ECO:0007669"/>
    <property type="project" value="UniProtKB-EC"/>
</dbReference>
<dbReference type="InterPro" id="IPR014395">
    <property type="entry name" value="Pen/GL7ACA/AHL_acylase"/>
</dbReference>
<dbReference type="PANTHER" id="PTHR34218">
    <property type="entry name" value="PEPTIDASE S45 PENICILLIN AMIDASE"/>
    <property type="match status" value="1"/>
</dbReference>
<comment type="cofactor">
    <cofactor evidence="5">
        <name>Ca(2+)</name>
        <dbReference type="ChEBI" id="CHEBI:29108"/>
    </cofactor>
    <text evidence="5">Binds 1 Ca(2+) ion per dimer.</text>
</comment>
<dbReference type="InterPro" id="IPR043147">
    <property type="entry name" value="Penicillin_amidase_A-knob"/>
</dbReference>
<evidence type="ECO:0000256" key="1">
    <source>
        <dbReference type="ARBA" id="ARBA00006586"/>
    </source>
</evidence>
<evidence type="ECO:0000256" key="3">
    <source>
        <dbReference type="ARBA" id="ARBA00023145"/>
    </source>
</evidence>
<protein>
    <submittedName>
        <fullName evidence="6">Penicillin amidase</fullName>
        <ecNumber evidence="6">3.5.1.11</ecNumber>
    </submittedName>
</protein>
<dbReference type="Pfam" id="PF01804">
    <property type="entry name" value="Penicil_amidase"/>
    <property type="match status" value="1"/>
</dbReference>
<dbReference type="Proteomes" id="UP000555393">
    <property type="component" value="Unassembled WGS sequence"/>
</dbReference>
<dbReference type="InterPro" id="IPR023343">
    <property type="entry name" value="Penicillin_amidase_dom1"/>
</dbReference>
<name>A0A841M0N5_9HYPH</name>
<feature type="binding site" evidence="5">
    <location>
        <position position="327"/>
    </location>
    <ligand>
        <name>Ca(2+)</name>
        <dbReference type="ChEBI" id="CHEBI:29108"/>
    </ligand>
</feature>
<reference evidence="6 7" key="1">
    <citation type="submission" date="2020-08" db="EMBL/GenBank/DDBJ databases">
        <title>Genomic Encyclopedia of Type Strains, Phase IV (KMG-IV): sequencing the most valuable type-strain genomes for metagenomic binning, comparative biology and taxonomic classification.</title>
        <authorList>
            <person name="Goeker M."/>
        </authorList>
    </citation>
    <scope>NUCLEOTIDE SEQUENCE [LARGE SCALE GENOMIC DNA]</scope>
    <source>
        <strain evidence="6 7">DSM 22336</strain>
    </source>
</reference>
<evidence type="ECO:0000256" key="5">
    <source>
        <dbReference type="PIRSR" id="PIRSR001227-2"/>
    </source>
</evidence>
<keyword evidence="3" id="KW-0865">Zymogen</keyword>
<dbReference type="GO" id="GO:0017000">
    <property type="term" value="P:antibiotic biosynthetic process"/>
    <property type="evidence" value="ECO:0007669"/>
    <property type="project" value="InterPro"/>
</dbReference>
<evidence type="ECO:0000313" key="7">
    <source>
        <dbReference type="Proteomes" id="UP000555393"/>
    </source>
</evidence>
<dbReference type="SUPFAM" id="SSF56235">
    <property type="entry name" value="N-terminal nucleophile aminohydrolases (Ntn hydrolases)"/>
    <property type="match status" value="1"/>
</dbReference>
<dbReference type="InterPro" id="IPR043146">
    <property type="entry name" value="Penicillin_amidase_N_B-knob"/>
</dbReference>
<dbReference type="AlphaFoldDB" id="A0A841M0N5"/>
<feature type="active site" description="Nucleophile" evidence="4">
    <location>
        <position position="252"/>
    </location>
</feature>
<keyword evidence="2 6" id="KW-0378">Hydrolase</keyword>
<comment type="caution">
    <text evidence="6">The sequence shown here is derived from an EMBL/GenBank/DDBJ whole genome shotgun (WGS) entry which is preliminary data.</text>
</comment>
<evidence type="ECO:0000256" key="4">
    <source>
        <dbReference type="PIRSR" id="PIRSR001227-1"/>
    </source>
</evidence>
<dbReference type="CDD" id="cd03747">
    <property type="entry name" value="Ntn_PGA_like"/>
    <property type="match status" value="1"/>
</dbReference>
<dbReference type="EC" id="3.5.1.11" evidence="6"/>